<evidence type="ECO:0000313" key="2">
    <source>
        <dbReference type="EMBL" id="QDT66012.1"/>
    </source>
</evidence>
<keyword evidence="3" id="KW-1185">Reference proteome</keyword>
<evidence type="ECO:0000259" key="1">
    <source>
        <dbReference type="Pfam" id="PF05685"/>
    </source>
</evidence>
<dbReference type="OrthoDB" id="1807117at2"/>
<feature type="domain" description="Putative restriction endonuclease" evidence="1">
    <location>
        <begin position="45"/>
        <end position="210"/>
    </location>
</feature>
<dbReference type="Gene3D" id="3.90.1570.10">
    <property type="entry name" value="tt1808, chain A"/>
    <property type="match status" value="1"/>
</dbReference>
<dbReference type="CDD" id="cd06260">
    <property type="entry name" value="DUF820-like"/>
    <property type="match status" value="1"/>
</dbReference>
<dbReference type="KEGG" id="chya:V22_32760"/>
<accession>A0A517TCA7</accession>
<proteinExistence type="predicted"/>
<dbReference type="PANTHER" id="PTHR34107">
    <property type="entry name" value="SLL0198 PROTEIN-RELATED"/>
    <property type="match status" value="1"/>
</dbReference>
<dbReference type="PANTHER" id="PTHR34107:SF1">
    <property type="entry name" value="SLL0198 PROTEIN"/>
    <property type="match status" value="1"/>
</dbReference>
<dbReference type="Proteomes" id="UP000319976">
    <property type="component" value="Chromosome"/>
</dbReference>
<name>A0A517TCA7_9PLAN</name>
<dbReference type="SUPFAM" id="SSF52980">
    <property type="entry name" value="Restriction endonuclease-like"/>
    <property type="match status" value="1"/>
</dbReference>
<dbReference type="AlphaFoldDB" id="A0A517TCA7"/>
<dbReference type="RefSeq" id="WP_145264766.1">
    <property type="nucleotide sequence ID" value="NZ_CP036316.1"/>
</dbReference>
<evidence type="ECO:0000313" key="3">
    <source>
        <dbReference type="Proteomes" id="UP000319976"/>
    </source>
</evidence>
<dbReference type="Pfam" id="PF05685">
    <property type="entry name" value="Uma2"/>
    <property type="match status" value="1"/>
</dbReference>
<organism evidence="2 3">
    <name type="scientific">Calycomorphotria hydatis</name>
    <dbReference type="NCBI Taxonomy" id="2528027"/>
    <lineage>
        <taxon>Bacteria</taxon>
        <taxon>Pseudomonadati</taxon>
        <taxon>Planctomycetota</taxon>
        <taxon>Planctomycetia</taxon>
        <taxon>Planctomycetales</taxon>
        <taxon>Planctomycetaceae</taxon>
        <taxon>Calycomorphotria</taxon>
    </lineage>
</organism>
<sequence length="220" mass="24448">MATAVPTSPTVDACENVAELVEQLGNIPLERILMHPLPGTATEEDLLSYDGSDKLVELVDGVLVEKGAMAYLESLLAVYLIEVLSPYVRKNRLGAVSAGDGDMRMVERNVRKPDVGFAIRTKFPDGRVSDDPIADFGPDLAVEILSRSNTPKEMQKKRAEYFASGCRLVWEVNFPKRIVNVYHDVEQFSTLTEEDTLSGEEVIPGFELSIRKWFEEAGRV</sequence>
<gene>
    <name evidence="2" type="ORF">V22_32760</name>
</gene>
<dbReference type="EMBL" id="CP036316">
    <property type="protein sequence ID" value="QDT66012.1"/>
    <property type="molecule type" value="Genomic_DNA"/>
</dbReference>
<dbReference type="InterPro" id="IPR008538">
    <property type="entry name" value="Uma2"/>
</dbReference>
<protein>
    <recommendedName>
        <fullName evidence="1">Putative restriction endonuclease domain-containing protein</fullName>
    </recommendedName>
</protein>
<reference evidence="2 3" key="1">
    <citation type="submission" date="2019-02" db="EMBL/GenBank/DDBJ databases">
        <title>Deep-cultivation of Planctomycetes and their phenomic and genomic characterization uncovers novel biology.</title>
        <authorList>
            <person name="Wiegand S."/>
            <person name="Jogler M."/>
            <person name="Boedeker C."/>
            <person name="Pinto D."/>
            <person name="Vollmers J."/>
            <person name="Rivas-Marin E."/>
            <person name="Kohn T."/>
            <person name="Peeters S.H."/>
            <person name="Heuer A."/>
            <person name="Rast P."/>
            <person name="Oberbeckmann S."/>
            <person name="Bunk B."/>
            <person name="Jeske O."/>
            <person name="Meyerdierks A."/>
            <person name="Storesund J.E."/>
            <person name="Kallscheuer N."/>
            <person name="Luecker S."/>
            <person name="Lage O.M."/>
            <person name="Pohl T."/>
            <person name="Merkel B.J."/>
            <person name="Hornburger P."/>
            <person name="Mueller R.-W."/>
            <person name="Bruemmer F."/>
            <person name="Labrenz M."/>
            <person name="Spormann A.M."/>
            <person name="Op den Camp H."/>
            <person name="Overmann J."/>
            <person name="Amann R."/>
            <person name="Jetten M.S.M."/>
            <person name="Mascher T."/>
            <person name="Medema M.H."/>
            <person name="Devos D.P."/>
            <person name="Kaster A.-K."/>
            <person name="Ovreas L."/>
            <person name="Rohde M."/>
            <person name="Galperin M.Y."/>
            <person name="Jogler C."/>
        </authorList>
    </citation>
    <scope>NUCLEOTIDE SEQUENCE [LARGE SCALE GENOMIC DNA]</scope>
    <source>
        <strain evidence="2 3">V22</strain>
    </source>
</reference>
<dbReference type="InterPro" id="IPR012296">
    <property type="entry name" value="Nuclease_put_TT1808"/>
</dbReference>
<dbReference type="InterPro" id="IPR011335">
    <property type="entry name" value="Restrct_endonuc-II-like"/>
</dbReference>